<reference evidence="1 2" key="1">
    <citation type="submission" date="2015-03" db="EMBL/GenBank/DDBJ databases">
        <authorList>
            <person name="Murphy D."/>
        </authorList>
    </citation>
    <scope>NUCLEOTIDE SEQUENCE [LARGE SCALE GENOMIC DNA]</scope>
    <source>
        <strain evidence="1 2">OL-4</strain>
    </source>
</reference>
<keyword evidence="2" id="KW-1185">Reference proteome</keyword>
<name>A0A0E4GAC1_9FIRM</name>
<dbReference type="STRING" id="690567.1199"/>
<accession>A0A0E4GAC1</accession>
<dbReference type="Gene3D" id="3.40.50.450">
    <property type="match status" value="1"/>
</dbReference>
<evidence type="ECO:0000313" key="2">
    <source>
        <dbReference type="Proteomes" id="UP000045545"/>
    </source>
</evidence>
<dbReference type="OrthoDB" id="227202at2"/>
<dbReference type="EMBL" id="CGIH01000021">
    <property type="protein sequence ID" value="CFX43361.1"/>
    <property type="molecule type" value="Genomic_DNA"/>
</dbReference>
<dbReference type="Gene3D" id="3.40.50.300">
    <property type="entry name" value="P-loop containing nucleotide triphosphate hydrolases"/>
    <property type="match status" value="1"/>
</dbReference>
<organism evidence="1 2">
    <name type="scientific">Syntrophomonas zehnderi OL-4</name>
    <dbReference type="NCBI Taxonomy" id="690567"/>
    <lineage>
        <taxon>Bacteria</taxon>
        <taxon>Bacillati</taxon>
        <taxon>Bacillota</taxon>
        <taxon>Clostridia</taxon>
        <taxon>Eubacteriales</taxon>
        <taxon>Syntrophomonadaceae</taxon>
        <taxon>Syntrophomonas</taxon>
    </lineage>
</organism>
<gene>
    <name evidence="1" type="ORF">1199</name>
</gene>
<sequence length="922" mass="104473">MQHLVQICGDPTVDWFRIHNEDIIVRGGVYYWTKTDDDSRVRLSSKPGGSAMIAQLLKEMIPPDLARVEGATLDEALLSRPKDRHITTSWTLWREFPNPGFSHTSYRLEKWYEFEPGNWDYPAAKLYGYPDLLLIQDSNLGFRTCREGWPEALTTDFKDKYPRDIIILLGQYNDGHENPLLNRIDEMGLADRTTIVSSLSDLRACAVKIGMSLSWERMLEEVVAAVLSKNCPFVESLGHKIKYKQIIVTLGASGIIIVGKDKCDLIFDRSCQEGDFASQYPGQIMGNHACLLGALATSWIENPNGLDWTKASMIGLKLARILHILGFEVYEENHSKYLRLPYQTITQYYRILNLNDDNGDYPIINIVGDVGFFQADNETIMNKTEGDNWTILEENLIKKQKHQQRDPQDAVNECARNIVLKGPLVALPDIPVESIGAWSSADRQEIEGVRSVKNAMRDYAQLKNPDKPLCVAVFGPPGAGKSFVVTEIARGLNIGKEAQLTFNLSQFETYQELQAAFHQIRDLNLKGKMPLVFWDEFDTPCEGNVLGWLRYFLAPMQDGVFSHQGISHPLGGGIYVFAGATHHSFEDFQKGDNTEARNAKKPDFISRLRAFINIRGINGNPNSVEDRLYMIRRAFILRQYLETNAPQIRNEGQYVIENGVLDAFLRVNRYYHGARSMENLIKMSSLADKRKFELSSLPPDNIIEMHVNVKEFNALTSMGDRKTLRIGIIGHTRLNPEQLDRLGQAVDSVICFLEKRYPRHYLTVFSPLAAGADRLVARRLLNREASRLIAILPIPESQYVKSPGGLENAQEIELQNELKYWLAHKTIEIIEMPPSATIRSAYLKAGHFIAENSDVIITLWDGNEDKDSSITTNIVAKARQLCKPICHIWADNYKPDVQIAIGEERCGEIRYLNFPAHPGNLE</sequence>
<protein>
    <submittedName>
        <fullName evidence="1">p-loop containing nucleoside triphosphate hydrolase</fullName>
    </submittedName>
</protein>
<proteinExistence type="predicted"/>
<dbReference type="SUPFAM" id="SSF52540">
    <property type="entry name" value="P-loop containing nucleoside triphosphate hydrolases"/>
    <property type="match status" value="1"/>
</dbReference>
<dbReference type="RefSeq" id="WP_046496602.1">
    <property type="nucleotide sequence ID" value="NZ_CGIH01000021.1"/>
</dbReference>
<dbReference type="GO" id="GO:0016787">
    <property type="term" value="F:hydrolase activity"/>
    <property type="evidence" value="ECO:0007669"/>
    <property type="project" value="UniProtKB-KW"/>
</dbReference>
<dbReference type="Proteomes" id="UP000045545">
    <property type="component" value="Unassembled WGS sequence"/>
</dbReference>
<evidence type="ECO:0000313" key="1">
    <source>
        <dbReference type="EMBL" id="CFX43361.1"/>
    </source>
</evidence>
<dbReference type="InterPro" id="IPR027417">
    <property type="entry name" value="P-loop_NTPase"/>
</dbReference>
<dbReference type="AlphaFoldDB" id="A0A0E4GAC1"/>
<keyword evidence="1" id="KW-0378">Hydrolase</keyword>